<sequence length="175" mass="18922">MVTSGPAGRPSSRDEDGGLRPRTVWWAFMLALGVGYLLQGYLNDHVGRMPFPGWPGAVMLAVVATGLVFAGLPIRRWQKGRRERRLDPIFAFRVLIMARAAALAGGVVSGWYLGHTAVLLPDSASSTVLGGIWRCLAYVFTGGALIFCGFLVQGWCRVDRPDGLGDSDEDDLASR</sequence>
<gene>
    <name evidence="2" type="ORF">AUCHE_03_01690</name>
</gene>
<accession>K6UL57</accession>
<keyword evidence="1" id="KW-0812">Transmembrane</keyword>
<evidence type="ECO:0000313" key="2">
    <source>
        <dbReference type="EMBL" id="GAB76951.1"/>
    </source>
</evidence>
<feature type="transmembrane region" description="Helical" evidence="1">
    <location>
        <begin position="54"/>
        <end position="74"/>
    </location>
</feature>
<dbReference type="AlphaFoldDB" id="K6UL57"/>
<dbReference type="InterPro" id="IPR021517">
    <property type="entry name" value="DUF3180"/>
</dbReference>
<dbReference type="STRING" id="100225.SAMN05421595_2087"/>
<feature type="transmembrane region" description="Helical" evidence="1">
    <location>
        <begin position="131"/>
        <end position="152"/>
    </location>
</feature>
<keyword evidence="1" id="KW-1133">Transmembrane helix</keyword>
<dbReference type="EMBL" id="BAGZ01000003">
    <property type="protein sequence ID" value="GAB76951.1"/>
    <property type="molecule type" value="Genomic_DNA"/>
</dbReference>
<feature type="transmembrane region" description="Helical" evidence="1">
    <location>
        <begin position="23"/>
        <end position="42"/>
    </location>
</feature>
<protein>
    <recommendedName>
        <fullName evidence="4">DUF3180 domain-containing protein</fullName>
    </recommendedName>
</protein>
<keyword evidence="3" id="KW-1185">Reference proteome</keyword>
<dbReference type="eggNOG" id="ENOG50329B4">
    <property type="taxonomic scope" value="Bacteria"/>
</dbReference>
<dbReference type="OrthoDB" id="4872419at2"/>
<keyword evidence="1" id="KW-0472">Membrane</keyword>
<comment type="caution">
    <text evidence="2">The sequence shown here is derived from an EMBL/GenBank/DDBJ whole genome shotgun (WGS) entry which is preliminary data.</text>
</comment>
<evidence type="ECO:0000313" key="3">
    <source>
        <dbReference type="Proteomes" id="UP000008495"/>
    </source>
</evidence>
<dbReference type="Proteomes" id="UP000008495">
    <property type="component" value="Unassembled WGS sequence"/>
</dbReference>
<dbReference type="Pfam" id="PF11377">
    <property type="entry name" value="DUF3180"/>
    <property type="match status" value="1"/>
</dbReference>
<name>K6UL57_9MICO</name>
<reference evidence="2 3" key="1">
    <citation type="submission" date="2012-08" db="EMBL/GenBank/DDBJ databases">
        <title>Whole genome shotgun sequence of Austwickia chelonae NBRC 105200.</title>
        <authorList>
            <person name="Yoshida I."/>
            <person name="Hosoyama A."/>
            <person name="Tsuchikane K."/>
            <person name="Katsumata H."/>
            <person name="Ando Y."/>
            <person name="Ohji S."/>
            <person name="Hamada M."/>
            <person name="Tamura T."/>
            <person name="Yamazoe A."/>
            <person name="Yamazaki S."/>
            <person name="Fujita N."/>
        </authorList>
    </citation>
    <scope>NUCLEOTIDE SEQUENCE [LARGE SCALE GENOMIC DNA]</scope>
    <source>
        <strain evidence="2 3">NBRC 105200</strain>
    </source>
</reference>
<organism evidence="2 3">
    <name type="scientific">Austwickia chelonae NBRC 105200</name>
    <dbReference type="NCBI Taxonomy" id="1184607"/>
    <lineage>
        <taxon>Bacteria</taxon>
        <taxon>Bacillati</taxon>
        <taxon>Actinomycetota</taxon>
        <taxon>Actinomycetes</taxon>
        <taxon>Micrococcales</taxon>
        <taxon>Dermatophilaceae</taxon>
        <taxon>Austwickia</taxon>
    </lineage>
</organism>
<evidence type="ECO:0008006" key="4">
    <source>
        <dbReference type="Google" id="ProtNLM"/>
    </source>
</evidence>
<evidence type="ECO:0000256" key="1">
    <source>
        <dbReference type="SAM" id="Phobius"/>
    </source>
</evidence>
<feature type="transmembrane region" description="Helical" evidence="1">
    <location>
        <begin position="86"/>
        <end position="111"/>
    </location>
</feature>
<proteinExistence type="predicted"/>